<dbReference type="PRINTS" id="PR00148">
    <property type="entry name" value="ENOLASE"/>
</dbReference>
<keyword evidence="5 11" id="KW-0964">Secreted</keyword>
<dbReference type="InterPro" id="IPR036849">
    <property type="entry name" value="Enolase-like_C_sf"/>
</dbReference>
<comment type="similarity">
    <text evidence="2 11">Belongs to the enolase family.</text>
</comment>
<dbReference type="SUPFAM" id="SSF54826">
    <property type="entry name" value="Enolase N-terminal domain-like"/>
    <property type="match status" value="1"/>
</dbReference>
<feature type="binding site" evidence="11">
    <location>
        <position position="714"/>
    </location>
    <ligand>
        <name>Mg(2+)</name>
        <dbReference type="ChEBI" id="CHEBI:18420"/>
    </ligand>
</feature>
<dbReference type="SFLD" id="SFLDS00001">
    <property type="entry name" value="Enolase"/>
    <property type="match status" value="1"/>
</dbReference>
<evidence type="ECO:0000313" key="15">
    <source>
        <dbReference type="Proteomes" id="UP000679848"/>
    </source>
</evidence>
<comment type="function">
    <text evidence="11">Catalyzes the reversible conversion of 2-phosphoglycerate (2-PG) into phosphoenolpyruvate (PEP). It is essential for the degradation of carbohydrates via glycolysis.</text>
</comment>
<evidence type="ECO:0000256" key="5">
    <source>
        <dbReference type="ARBA" id="ARBA00022525"/>
    </source>
</evidence>
<dbReference type="Pfam" id="PF13660">
    <property type="entry name" value="DUF4147"/>
    <property type="match status" value="1"/>
</dbReference>
<keyword evidence="8 11" id="KW-0324">Glycolysis</keyword>
<evidence type="ECO:0000256" key="1">
    <source>
        <dbReference type="ARBA" id="ARBA00005031"/>
    </source>
</evidence>
<dbReference type="Gene3D" id="3.30.390.10">
    <property type="entry name" value="Enolase-like, N-terminal domain"/>
    <property type="match status" value="1"/>
</dbReference>
<dbReference type="InterPro" id="IPR020810">
    <property type="entry name" value="Enolase_C"/>
</dbReference>
<gene>
    <name evidence="11" type="primary">eno</name>
    <name evidence="14" type="ORF">MM59RIKEN_08130</name>
</gene>
<feature type="binding site" evidence="11">
    <location>
        <position position="836"/>
    </location>
    <ligand>
        <name>(2R)-2-phosphoglycerate</name>
        <dbReference type="ChEBI" id="CHEBI:58289"/>
    </ligand>
</feature>
<dbReference type="Gene3D" id="3.40.50.10180">
    <property type="entry name" value="Glycerate kinase, MOFRL-like N-terminal domain"/>
    <property type="match status" value="1"/>
</dbReference>
<comment type="pathway">
    <text evidence="1 11">Carbohydrate degradation; glycolysis; pyruvate from D-glyceraldehyde 3-phosphate: step 4/5.</text>
</comment>
<evidence type="ECO:0000256" key="6">
    <source>
        <dbReference type="ARBA" id="ARBA00022723"/>
    </source>
</evidence>
<dbReference type="RefSeq" id="WP_228300453.1">
    <property type="nucleotide sequence ID" value="NZ_AP023420.1"/>
</dbReference>
<keyword evidence="9 11" id="KW-0456">Lyase</keyword>
<dbReference type="GO" id="GO:0005576">
    <property type="term" value="C:extracellular region"/>
    <property type="evidence" value="ECO:0007669"/>
    <property type="project" value="UniProtKB-SubCell"/>
</dbReference>
<dbReference type="UniPathway" id="UPA00109">
    <property type="reaction ID" value="UER00187"/>
</dbReference>
<dbReference type="GO" id="GO:0006096">
    <property type="term" value="P:glycolytic process"/>
    <property type="evidence" value="ECO:0007669"/>
    <property type="project" value="UniProtKB-UniRule"/>
</dbReference>
<feature type="binding site" evidence="11">
    <location>
        <position position="782"/>
    </location>
    <ligand>
        <name>Mg(2+)</name>
        <dbReference type="ChEBI" id="CHEBI:18420"/>
    </ligand>
</feature>
<comment type="catalytic activity">
    <reaction evidence="10">
        <text>(2R)-2-phosphoglycerate = phosphoenolpyruvate + H2O</text>
        <dbReference type="Rhea" id="RHEA:10164"/>
        <dbReference type="ChEBI" id="CHEBI:15377"/>
        <dbReference type="ChEBI" id="CHEBI:58289"/>
        <dbReference type="ChEBI" id="CHEBI:58702"/>
        <dbReference type="EC" id="4.2.1.11"/>
    </reaction>
    <physiologicalReaction direction="left-to-right" evidence="10">
        <dbReference type="Rhea" id="RHEA:10165"/>
    </physiologicalReaction>
</comment>
<evidence type="ECO:0000256" key="4">
    <source>
        <dbReference type="ARBA" id="ARBA00017068"/>
    </source>
</evidence>
<dbReference type="PANTHER" id="PTHR11902">
    <property type="entry name" value="ENOLASE"/>
    <property type="match status" value="1"/>
</dbReference>
<dbReference type="SUPFAM" id="SSF51604">
    <property type="entry name" value="Enolase C-terminal domain-like"/>
    <property type="match status" value="1"/>
</dbReference>
<feature type="binding site" evidence="11">
    <location>
        <position position="837"/>
    </location>
    <ligand>
        <name>(2R)-2-phosphoglycerate</name>
        <dbReference type="ChEBI" id="CHEBI:58289"/>
    </ligand>
</feature>
<dbReference type="Pfam" id="PF03952">
    <property type="entry name" value="Enolase_N"/>
    <property type="match status" value="1"/>
</dbReference>
<evidence type="ECO:0000256" key="8">
    <source>
        <dbReference type="ARBA" id="ARBA00023152"/>
    </source>
</evidence>
<evidence type="ECO:0000259" key="13">
    <source>
        <dbReference type="SMART" id="SM01193"/>
    </source>
</evidence>
<keyword evidence="7 11" id="KW-0460">Magnesium</keyword>
<dbReference type="InterPro" id="IPR020811">
    <property type="entry name" value="Enolase_N"/>
</dbReference>
<evidence type="ECO:0000256" key="10">
    <source>
        <dbReference type="ARBA" id="ARBA00048951"/>
    </source>
</evidence>
<dbReference type="InterPro" id="IPR037035">
    <property type="entry name" value="GK-like_C_sf"/>
</dbReference>
<dbReference type="GO" id="GO:0000287">
    <property type="term" value="F:magnesium ion binding"/>
    <property type="evidence" value="ECO:0007669"/>
    <property type="project" value="UniProtKB-UniRule"/>
</dbReference>
<dbReference type="InterPro" id="IPR025286">
    <property type="entry name" value="MOFRL_assoc_dom"/>
</dbReference>
<keyword evidence="11" id="KW-0963">Cytoplasm</keyword>
<dbReference type="Gene3D" id="3.20.20.120">
    <property type="entry name" value="Enolase-like C-terminal domain"/>
    <property type="match status" value="1"/>
</dbReference>
<evidence type="ECO:0000256" key="7">
    <source>
        <dbReference type="ARBA" id="ARBA00022842"/>
    </source>
</evidence>
<dbReference type="SUPFAM" id="SSF82544">
    <property type="entry name" value="GckA/TtuD-like"/>
    <property type="match status" value="1"/>
</dbReference>
<reference evidence="14" key="1">
    <citation type="submission" date="2020-09" db="EMBL/GenBank/DDBJ databases">
        <title>New species isolated from human feces.</title>
        <authorList>
            <person name="Kitahara M."/>
            <person name="Shigeno Y."/>
            <person name="Shime M."/>
            <person name="Matsumoto Y."/>
            <person name="Nakamura S."/>
            <person name="Motooka D."/>
            <person name="Fukuoka S."/>
            <person name="Nishikawa H."/>
            <person name="Benno Y."/>
        </authorList>
    </citation>
    <scope>NUCLEOTIDE SEQUENCE</scope>
    <source>
        <strain evidence="14">MM59</strain>
    </source>
</reference>
<name>A0A810Q683_9FIRM</name>
<dbReference type="GO" id="GO:0000015">
    <property type="term" value="C:phosphopyruvate hydratase complex"/>
    <property type="evidence" value="ECO:0007669"/>
    <property type="project" value="InterPro"/>
</dbReference>
<dbReference type="InterPro" id="IPR000941">
    <property type="entry name" value="Enolase"/>
</dbReference>
<dbReference type="EC" id="4.2.1.11" evidence="3 11"/>
<dbReference type="HAMAP" id="MF_00318">
    <property type="entry name" value="Enolase"/>
    <property type="match status" value="1"/>
</dbReference>
<dbReference type="SMART" id="SM01192">
    <property type="entry name" value="Enolase_C"/>
    <property type="match status" value="1"/>
</dbReference>
<dbReference type="SMART" id="SM01193">
    <property type="entry name" value="Enolase_N"/>
    <property type="match status" value="1"/>
</dbReference>
<feature type="binding site" evidence="11">
    <location>
        <position position="858"/>
    </location>
    <ligand>
        <name>(2R)-2-phosphoglycerate</name>
        <dbReference type="ChEBI" id="CHEBI:58289"/>
    </ligand>
</feature>
<dbReference type="Pfam" id="PF00113">
    <property type="entry name" value="Enolase_C"/>
    <property type="match status" value="1"/>
</dbReference>
<dbReference type="GO" id="GO:0004634">
    <property type="term" value="F:phosphopyruvate hydratase activity"/>
    <property type="evidence" value="ECO:0007669"/>
    <property type="project" value="UniProtKB-UniRule"/>
</dbReference>
<evidence type="ECO:0000256" key="3">
    <source>
        <dbReference type="ARBA" id="ARBA00012058"/>
    </source>
</evidence>
<comment type="cofactor">
    <cofactor evidence="11">
        <name>Mg(2+)</name>
        <dbReference type="ChEBI" id="CHEBI:18420"/>
    </cofactor>
    <text evidence="11">Binds a second Mg(2+) ion via substrate during catalysis.</text>
</comment>
<feature type="active site" description="Proton acceptor" evidence="11">
    <location>
        <position position="807"/>
    </location>
</feature>
<dbReference type="InterPro" id="IPR007835">
    <property type="entry name" value="MOFRL"/>
</dbReference>
<feature type="domain" description="Enolase N-terminal" evidence="13">
    <location>
        <begin position="476"/>
        <end position="606"/>
    </location>
</feature>
<keyword evidence="15" id="KW-1185">Reference proteome</keyword>
<evidence type="ECO:0000259" key="12">
    <source>
        <dbReference type="SMART" id="SM01192"/>
    </source>
</evidence>
<comment type="caution">
    <text evidence="11">Lacks conserved residue(s) required for the propagation of feature annotation.</text>
</comment>
<evidence type="ECO:0000256" key="11">
    <source>
        <dbReference type="HAMAP-Rule" id="MF_00318"/>
    </source>
</evidence>
<dbReference type="InterPro" id="IPR029017">
    <property type="entry name" value="Enolase-like_N"/>
</dbReference>
<dbReference type="KEGG" id="pfaa:MM59RIKEN_08130"/>
<dbReference type="PANTHER" id="PTHR11902:SF1">
    <property type="entry name" value="ENOLASE"/>
    <property type="match status" value="1"/>
</dbReference>
<comment type="subcellular location">
    <subcellularLocation>
        <location evidence="11">Cytoplasm</location>
    </subcellularLocation>
    <subcellularLocation>
        <location evidence="11">Secreted</location>
    </subcellularLocation>
    <subcellularLocation>
        <location evidence="11">Cell surface</location>
    </subcellularLocation>
    <text evidence="11">Fractions of enolase are present in both the cytoplasm and on the cell surface.</text>
</comment>
<evidence type="ECO:0000256" key="9">
    <source>
        <dbReference type="ARBA" id="ARBA00023239"/>
    </source>
</evidence>
<dbReference type="EMBL" id="AP023420">
    <property type="protein sequence ID" value="BCK83494.1"/>
    <property type="molecule type" value="Genomic_DNA"/>
</dbReference>
<feature type="binding site" evidence="11">
    <location>
        <position position="756"/>
    </location>
    <ligand>
        <name>Mg(2+)</name>
        <dbReference type="ChEBI" id="CHEBI:18420"/>
    </ligand>
</feature>
<dbReference type="Pfam" id="PF05161">
    <property type="entry name" value="MOFRL"/>
    <property type="match status" value="1"/>
</dbReference>
<dbReference type="AlphaFoldDB" id="A0A810Q683"/>
<organism evidence="14 15">
    <name type="scientific">Pusillibacter faecalis</name>
    <dbReference type="NCBI Taxonomy" id="2714358"/>
    <lineage>
        <taxon>Bacteria</taxon>
        <taxon>Bacillati</taxon>
        <taxon>Bacillota</taxon>
        <taxon>Clostridia</taxon>
        <taxon>Eubacteriales</taxon>
        <taxon>Oscillospiraceae</taxon>
        <taxon>Pusillibacter</taxon>
    </lineage>
</organism>
<accession>A0A810Q683</accession>
<feature type="binding site" evidence="11">
    <location>
        <position position="807"/>
    </location>
    <ligand>
        <name>(2R)-2-phosphoglycerate</name>
        <dbReference type="ChEBI" id="CHEBI:58289"/>
    </ligand>
</feature>
<keyword evidence="6 11" id="KW-0479">Metal-binding</keyword>
<dbReference type="GO" id="GO:0009986">
    <property type="term" value="C:cell surface"/>
    <property type="evidence" value="ECO:0007669"/>
    <property type="project" value="UniProtKB-SubCell"/>
</dbReference>
<dbReference type="Proteomes" id="UP000679848">
    <property type="component" value="Chromosome"/>
</dbReference>
<feature type="domain" description="Enolase C-terminal TIM barrel" evidence="12">
    <location>
        <begin position="612"/>
        <end position="894"/>
    </location>
</feature>
<evidence type="ECO:0000313" key="14">
    <source>
        <dbReference type="EMBL" id="BCK83494.1"/>
    </source>
</evidence>
<evidence type="ECO:0000256" key="2">
    <source>
        <dbReference type="ARBA" id="ARBA00009604"/>
    </source>
</evidence>
<protein>
    <recommendedName>
        <fullName evidence="4 11">Enolase</fullName>
        <ecNumber evidence="3 11">4.2.1.11</ecNumber>
    </recommendedName>
    <alternativeName>
        <fullName evidence="11">2-phospho-D-glycerate hydro-lyase</fullName>
    </alternativeName>
    <alternativeName>
        <fullName evidence="11">2-phosphoglycerate dehydratase</fullName>
    </alternativeName>
</protein>
<proteinExistence type="inferred from homology"/>
<sequence length="895" mass="95753">MEQKIKNRDLLLSHGDSASRKIVLDIAEATLQKLDARTRIHSIAHMEGDLLCIGQRRWDLSKKRHVYLVGAGKACNHMAMAVEEILGERLTDGIAIVKLSEPTDVFRKTRIFVGGHPLPNEEGYRACQEILKLVDGACADDLFIAVISGGSSALMSCPIPGISLQDEIDTTDILLKSGANIYEINAIRRHISEMNGGMLAKRIAARGAELIGFGISDAVGTPPTGDIGQPYTAYKSTPIGPDQTTLEDARRVIRDYGLEERLPKSVVNYLTHAGPEGETPKAFPQNTYFLLNSLPDSCLYARESAHKLGLPAVILSSFLEGEAADVGTVLASIAREIQHTGNPVKAPCVLLSSGEATTKIPDSSVITGRGGPGQELTASFALAAEKAPGCALLSIDSEGTDGTAPAAGGITDSQSLHTARGQGIDLHAALRGHACYEALDAIGDAVFTGNTGTNLCDLNILYVPALADTVPPSRRIKSVHARQIIDCKCRPMVEVDVVTEGGVIGTGAAPTGSSVGMYESCVLRDGDPAEYGGLSVHRAVENVNQIIAPRLVGMDVADQTAIDRCMIELDGTPDKHVLGGNAIYSVSVAAYRAAAASTGLPLYDYIAGPGGVRTVPIPSFNVLNGGNNNGIRQAFNEFLVMPYRASDIEQAVEIAVKVFQELGNVIREYTGAAPMVGGSYGWCAPSEDPEVCLDLIARAIANCGYTDQCAFALDCASSEMYEAGKGYYLNGRHLTSGELIAYAKGLTEKYHFVFIEDLLDENDWEGYEKAHREITRTLIIADDLTVSNKARIVKAHESHSIDGFILKPNQVGTITEAMEAHRYAQDHGLFSITSGRSGGVVGDVVMDLAVGLQIPFIKNGCPRSGERIDKLNFLMRVKDTHSGCHMASIDQFVRF</sequence>
<dbReference type="Gene3D" id="3.40.1480.10">
    <property type="entry name" value="MOFRL domain"/>
    <property type="match status" value="1"/>
</dbReference>
<dbReference type="InterPro" id="IPR038614">
    <property type="entry name" value="GK_N_sf"/>
</dbReference>